<proteinExistence type="predicted"/>
<sequence length="1007" mass="111336">MSSNIQEPTSVACSAVCSDQGSSIHHNNFGSFSNAYPGATMVNTPFPASVGLPNVNHELPHSQCVNTMLLEPPPVVYPALHPDQSSGSYHNNLGTASIPYLGPMVYGCHTNQVYTTAPNNWVIGQLVSTSISATGSRAPIENELSRGTPIGTPTDYTEHSPPRIYNYPASEQSSPRTRARRSVTEVTRARLERDRLRKRTPSRECTASSFVQQIHANRVAISHLSHHSNVFRENIDTPPSPSRYKQPSSAPIEQSVINAPLDYPISHRVPSSPQKRARLTIAQLQRAHLERDRLRKQNTNPSILSPECSHAIHDIELETIGTSGMQMPSKPARCVRVLSFEFDREPPHLPAPSHYTCPNPDPLLLDDDQRSHSNPTSALCDNALPLSDPSRLSACRSIAEATILNQQSEIEDPGPIPVELQQLSQSEIRLLSRIIPFVKIIKLSGRFGQFRFKGQAILFAQDVHEVTESLPTMLPRNSDQAGIIVITEDIENFNISREHQVDRDRLYKGLGWLNVNNPLYDDVITDHSVDLSEQSLVRLLTPRNPVAVDPQSESNYYRVLNEVSSILRVSWNYCDSLVFNPNNLGRQSCTMSLANIIQATIVTPDGWNVCEVDSNMLTGDRMYTNLKVAHDNLQQIPSPDKLSHITGLGDLRSAFSIFGLHSRVSFDDDSDFFGNLQSASNIGDRNVTLHHALTHLFNVDTAGPRARSDRGKACIIACDIVAELLRLCKRAFHPRNSEFALHHVTVHHDEEALVRNPCSQDAAETVICASRDSPSSNSVTSRPGEALVCNSHMTTSRPWRFVRATTHQGDDEAFASGYAGVQCCAMALASLAKGHISLPHRWLTTILDESLSEGDAPYLTIRSLTPHAGIGPTGSSQVRNFRVIKDMFLMFDHNLSIDYADDTDLFGDVRNDLNCGAVAFPLVESLDICFSNHGSCILIVGNSAYGLIKFRDRYYFTDSHSCNITGKSTSNGRACVIQCNTIQILLEFCNSKFGDDNAVYNLHHVDI</sequence>
<name>A0ACC2PQ41_9HYME</name>
<accession>A0ACC2PQ41</accession>
<evidence type="ECO:0000313" key="2">
    <source>
        <dbReference type="Proteomes" id="UP001239111"/>
    </source>
</evidence>
<reference evidence="1" key="1">
    <citation type="submission" date="2023-04" db="EMBL/GenBank/DDBJ databases">
        <title>A chromosome-level genome assembly of the parasitoid wasp Eretmocerus hayati.</title>
        <authorList>
            <person name="Zhong Y."/>
            <person name="Liu S."/>
            <person name="Liu Y."/>
        </authorList>
    </citation>
    <scope>NUCLEOTIDE SEQUENCE</scope>
    <source>
        <strain evidence="1">ZJU_SS_LIU_2023</strain>
    </source>
</reference>
<dbReference type="Proteomes" id="UP001239111">
    <property type="component" value="Chromosome 1"/>
</dbReference>
<keyword evidence="2" id="KW-1185">Reference proteome</keyword>
<comment type="caution">
    <text evidence="1">The sequence shown here is derived from an EMBL/GenBank/DDBJ whole genome shotgun (WGS) entry which is preliminary data.</text>
</comment>
<protein>
    <submittedName>
        <fullName evidence="1">Uncharacterized protein</fullName>
    </submittedName>
</protein>
<organism evidence="1 2">
    <name type="scientific">Eretmocerus hayati</name>
    <dbReference type="NCBI Taxonomy" id="131215"/>
    <lineage>
        <taxon>Eukaryota</taxon>
        <taxon>Metazoa</taxon>
        <taxon>Ecdysozoa</taxon>
        <taxon>Arthropoda</taxon>
        <taxon>Hexapoda</taxon>
        <taxon>Insecta</taxon>
        <taxon>Pterygota</taxon>
        <taxon>Neoptera</taxon>
        <taxon>Endopterygota</taxon>
        <taxon>Hymenoptera</taxon>
        <taxon>Apocrita</taxon>
        <taxon>Proctotrupomorpha</taxon>
        <taxon>Chalcidoidea</taxon>
        <taxon>Aphelinidae</taxon>
        <taxon>Aphelininae</taxon>
        <taxon>Eretmocerus</taxon>
    </lineage>
</organism>
<evidence type="ECO:0000313" key="1">
    <source>
        <dbReference type="EMBL" id="KAJ8685141.1"/>
    </source>
</evidence>
<dbReference type="EMBL" id="CM056741">
    <property type="protein sequence ID" value="KAJ8685141.1"/>
    <property type="molecule type" value="Genomic_DNA"/>
</dbReference>
<gene>
    <name evidence="1" type="ORF">QAD02_020934</name>
</gene>